<name>A0A9K3D9U2_9EUKA</name>
<dbReference type="Proteomes" id="UP000265618">
    <property type="component" value="Unassembled WGS sequence"/>
</dbReference>
<gene>
    <name evidence="1" type="ORF">KIPB_014432</name>
</gene>
<sequence length="95" mass="10694">VPLSDVHYRVPLYTETHPTLSFRHDEDPLCQPASSLPSTSAKPKAIVPVVKHLNAKTRAVRNSFNAAGMKQVHSGTTFSLFWGNAQKAAWYRYIW</sequence>
<dbReference type="EMBL" id="BDIP01007414">
    <property type="protein sequence ID" value="GIQ91262.1"/>
    <property type="molecule type" value="Genomic_DNA"/>
</dbReference>
<organism evidence="1 2">
    <name type="scientific">Kipferlia bialata</name>
    <dbReference type="NCBI Taxonomy" id="797122"/>
    <lineage>
        <taxon>Eukaryota</taxon>
        <taxon>Metamonada</taxon>
        <taxon>Carpediemonas-like organisms</taxon>
        <taxon>Kipferlia</taxon>
    </lineage>
</organism>
<comment type="caution">
    <text evidence="1">The sequence shown here is derived from an EMBL/GenBank/DDBJ whole genome shotgun (WGS) entry which is preliminary data.</text>
</comment>
<evidence type="ECO:0000313" key="2">
    <source>
        <dbReference type="Proteomes" id="UP000265618"/>
    </source>
</evidence>
<proteinExistence type="predicted"/>
<feature type="non-terminal residue" evidence="1">
    <location>
        <position position="95"/>
    </location>
</feature>
<protein>
    <submittedName>
        <fullName evidence="1">Uncharacterized protein</fullName>
    </submittedName>
</protein>
<feature type="non-terminal residue" evidence="1">
    <location>
        <position position="1"/>
    </location>
</feature>
<evidence type="ECO:0000313" key="1">
    <source>
        <dbReference type="EMBL" id="GIQ91262.1"/>
    </source>
</evidence>
<dbReference type="AlphaFoldDB" id="A0A9K3D9U2"/>
<accession>A0A9K3D9U2</accession>
<keyword evidence="2" id="KW-1185">Reference proteome</keyword>
<reference evidence="1 2" key="1">
    <citation type="journal article" date="2018" name="PLoS ONE">
        <title>The draft genome of Kipferlia bialata reveals reductive genome evolution in fornicate parasites.</title>
        <authorList>
            <person name="Tanifuji G."/>
            <person name="Takabayashi S."/>
            <person name="Kume K."/>
            <person name="Takagi M."/>
            <person name="Nakayama T."/>
            <person name="Kamikawa R."/>
            <person name="Inagaki Y."/>
            <person name="Hashimoto T."/>
        </authorList>
    </citation>
    <scope>NUCLEOTIDE SEQUENCE [LARGE SCALE GENOMIC DNA]</scope>
    <source>
        <strain evidence="1">NY0173</strain>
    </source>
</reference>